<keyword evidence="1" id="KW-0233">DNA recombination</keyword>
<name>A0A455SXI6_9CHLR</name>
<reference evidence="3" key="1">
    <citation type="submission" date="2018-12" db="EMBL/GenBank/DDBJ databases">
        <title>Novel natural products biosynthetic potential of the class Ktedonobacteria.</title>
        <authorList>
            <person name="Zheng Y."/>
            <person name="Saitou A."/>
            <person name="Wang C.M."/>
            <person name="Toyoda A."/>
            <person name="Minakuchi Y."/>
            <person name="Sekiguchi Y."/>
            <person name="Ueda K."/>
            <person name="Takano H."/>
            <person name="Sakai Y."/>
            <person name="Yokota A."/>
            <person name="Yabe S."/>
        </authorList>
    </citation>
    <scope>NUCLEOTIDE SEQUENCE</scope>
    <source>
        <strain evidence="3">A3-2</strain>
    </source>
</reference>
<dbReference type="InterPro" id="IPR050090">
    <property type="entry name" value="Tyrosine_recombinase_XerCD"/>
</dbReference>
<dbReference type="PROSITE" id="PS51898">
    <property type="entry name" value="TYR_RECOMBINASE"/>
    <property type="match status" value="1"/>
</dbReference>
<dbReference type="AlphaFoldDB" id="A0A455SXI6"/>
<accession>A0A455SXI6</accession>
<feature type="domain" description="Tyr recombinase" evidence="2">
    <location>
        <begin position="1"/>
        <end position="129"/>
    </location>
</feature>
<dbReference type="PANTHER" id="PTHR30349">
    <property type="entry name" value="PHAGE INTEGRASE-RELATED"/>
    <property type="match status" value="1"/>
</dbReference>
<proteinExistence type="predicted"/>
<dbReference type="InterPro" id="IPR002104">
    <property type="entry name" value="Integrase_catalytic"/>
</dbReference>
<organism evidence="3">
    <name type="scientific">Thermogemmatispora argillosa</name>
    <dbReference type="NCBI Taxonomy" id="2045280"/>
    <lineage>
        <taxon>Bacteria</taxon>
        <taxon>Bacillati</taxon>
        <taxon>Chloroflexota</taxon>
        <taxon>Ktedonobacteria</taxon>
        <taxon>Thermogemmatisporales</taxon>
        <taxon>Thermogemmatisporaceae</taxon>
        <taxon>Thermogemmatispora</taxon>
    </lineage>
</organism>
<dbReference type="Gene3D" id="1.10.443.10">
    <property type="entry name" value="Intergrase catalytic core"/>
    <property type="match status" value="1"/>
</dbReference>
<dbReference type="CDD" id="cd01189">
    <property type="entry name" value="INT_ICEBs1_C_like"/>
    <property type="match status" value="1"/>
</dbReference>
<dbReference type="SUPFAM" id="SSF56349">
    <property type="entry name" value="DNA breaking-rejoining enzymes"/>
    <property type="match status" value="1"/>
</dbReference>
<evidence type="ECO:0000256" key="1">
    <source>
        <dbReference type="ARBA" id="ARBA00023172"/>
    </source>
</evidence>
<dbReference type="GO" id="GO:0006310">
    <property type="term" value="P:DNA recombination"/>
    <property type="evidence" value="ECO:0007669"/>
    <property type="project" value="UniProtKB-KW"/>
</dbReference>
<evidence type="ECO:0000313" key="3">
    <source>
        <dbReference type="EMBL" id="BBH92286.1"/>
    </source>
</evidence>
<gene>
    <name evidence="3" type="ORF">KTA_04850</name>
</gene>
<dbReference type="PANTHER" id="PTHR30349:SF64">
    <property type="entry name" value="PROPHAGE INTEGRASE INTD-RELATED"/>
    <property type="match status" value="1"/>
</dbReference>
<dbReference type="Pfam" id="PF00589">
    <property type="entry name" value="Phage_integrase"/>
    <property type="match status" value="1"/>
</dbReference>
<dbReference type="GO" id="GO:0003677">
    <property type="term" value="F:DNA binding"/>
    <property type="evidence" value="ECO:0007669"/>
    <property type="project" value="InterPro"/>
</dbReference>
<dbReference type="GO" id="GO:0015074">
    <property type="term" value="P:DNA integration"/>
    <property type="evidence" value="ECO:0007669"/>
    <property type="project" value="InterPro"/>
</dbReference>
<dbReference type="InterPro" id="IPR013762">
    <property type="entry name" value="Integrase-like_cat_sf"/>
</dbReference>
<sequence length="155" mass="17686">MTETKTHKGKRTIVLPPLVIDTLKAHQERQLEARRKAGPCWQQKDLVFCTHNGNFLTDSFVRRQYYQILDEAGLPRIHFHDLRHSTATILLALGVPIKVVQELLGHSHVNTTLGIYGHVLPGMQEEALRKLERVLKGENAQDSRADYCQNNCLEP</sequence>
<evidence type="ECO:0000259" key="2">
    <source>
        <dbReference type="PROSITE" id="PS51898"/>
    </source>
</evidence>
<dbReference type="EMBL" id="AP019377">
    <property type="protein sequence ID" value="BBH92286.1"/>
    <property type="molecule type" value="Genomic_DNA"/>
</dbReference>
<dbReference type="InterPro" id="IPR011010">
    <property type="entry name" value="DNA_brk_join_enz"/>
</dbReference>
<protein>
    <recommendedName>
        <fullName evidence="2">Tyr recombinase domain-containing protein</fullName>
    </recommendedName>
</protein>